<reference evidence="2 3" key="1">
    <citation type="submission" date="2018-03" db="EMBL/GenBank/DDBJ databases">
        <title>Genomic Encyclopedia of Type Strains, Phase III (KMG-III): the genomes of soil and plant-associated and newly described type strains.</title>
        <authorList>
            <person name="Whitman W."/>
        </authorList>
    </citation>
    <scope>NUCLEOTIDE SEQUENCE [LARGE SCALE GENOMIC DNA]</scope>
    <source>
        <strain evidence="2 3">CGMCC 4.7125</strain>
    </source>
</reference>
<feature type="domain" description="Methyltransferase" evidence="1">
    <location>
        <begin position="73"/>
        <end position="182"/>
    </location>
</feature>
<dbReference type="Gene3D" id="3.40.50.150">
    <property type="entry name" value="Vaccinia Virus protein VP39"/>
    <property type="match status" value="1"/>
</dbReference>
<dbReference type="Pfam" id="PF13847">
    <property type="entry name" value="Methyltransf_31"/>
    <property type="match status" value="1"/>
</dbReference>
<dbReference type="AlphaFoldDB" id="A0A2T0LVJ2"/>
<evidence type="ECO:0000313" key="2">
    <source>
        <dbReference type="EMBL" id="PRX47844.1"/>
    </source>
</evidence>
<proteinExistence type="predicted"/>
<protein>
    <submittedName>
        <fullName evidence="2">Methyltransferase family protein</fullName>
    </submittedName>
</protein>
<dbReference type="RefSeq" id="WP_106179316.1">
    <property type="nucleotide sequence ID" value="NZ_PVNH01000005.1"/>
</dbReference>
<dbReference type="EMBL" id="PVNH01000005">
    <property type="protein sequence ID" value="PRX47844.1"/>
    <property type="molecule type" value="Genomic_DNA"/>
</dbReference>
<organism evidence="2 3">
    <name type="scientific">Prauserella shujinwangii</name>
    <dbReference type="NCBI Taxonomy" id="1453103"/>
    <lineage>
        <taxon>Bacteria</taxon>
        <taxon>Bacillati</taxon>
        <taxon>Actinomycetota</taxon>
        <taxon>Actinomycetes</taxon>
        <taxon>Pseudonocardiales</taxon>
        <taxon>Pseudonocardiaceae</taxon>
        <taxon>Prauserella</taxon>
    </lineage>
</organism>
<dbReference type="GO" id="GO:0032259">
    <property type="term" value="P:methylation"/>
    <property type="evidence" value="ECO:0007669"/>
    <property type="project" value="UniProtKB-KW"/>
</dbReference>
<dbReference type="GO" id="GO:0008168">
    <property type="term" value="F:methyltransferase activity"/>
    <property type="evidence" value="ECO:0007669"/>
    <property type="project" value="UniProtKB-KW"/>
</dbReference>
<dbReference type="CDD" id="cd02440">
    <property type="entry name" value="AdoMet_MTases"/>
    <property type="match status" value="1"/>
</dbReference>
<dbReference type="OrthoDB" id="582295at2"/>
<evidence type="ECO:0000259" key="1">
    <source>
        <dbReference type="Pfam" id="PF13847"/>
    </source>
</evidence>
<evidence type="ECO:0000313" key="3">
    <source>
        <dbReference type="Proteomes" id="UP000238362"/>
    </source>
</evidence>
<dbReference type="SUPFAM" id="SSF53335">
    <property type="entry name" value="S-adenosyl-L-methionine-dependent methyltransferases"/>
    <property type="match status" value="1"/>
</dbReference>
<keyword evidence="3" id="KW-1185">Reference proteome</keyword>
<sequence>MELGWRVDYAERIAAEHATFGDQEDLHGDLPESAHFWSERFMLPKLNALGVTSVEQLIVDEIGRRAVGSPGDVVVLSLGSGNGDLELGWLRSLADRGVTNVRMRLLEFNPRMQERAAQAADRLGLSDRVELVVADFNTWRADARHDVVVAFEALHHVVDLEHLYGQIRDSLTVDGVVVVHDMIGRNGHRRWPEALEVIERIWATLPPELRRNSITGEVDDHYDDLDCAVDGFEGIRAQDVLPVLLDHLHPSLFLACGNVIDPFVERIYGHNFDMESAAHRDLIERIGTLDDALIDLGVVTPTRLTALFHREPHRLRVHGMRTPERCIRRTSVIDPAGRVSFDPHVADRSRIVQGAGVAVGRTNGIFDDQWVGRSAEIVVFPTADVGRLELTTYLPDWMPRTGNLTIEVDGESVGTVEPKYGLCTNNVPVDLPARRVRRLALLADWSVNQDSAGLGQDRRTLSYVLTCVAFREK</sequence>
<gene>
    <name evidence="2" type="ORF">B0I33_105427</name>
</gene>
<keyword evidence="2" id="KW-0489">Methyltransferase</keyword>
<dbReference type="Proteomes" id="UP000238362">
    <property type="component" value="Unassembled WGS sequence"/>
</dbReference>
<name>A0A2T0LVJ2_9PSEU</name>
<dbReference type="InterPro" id="IPR029063">
    <property type="entry name" value="SAM-dependent_MTases_sf"/>
</dbReference>
<comment type="caution">
    <text evidence="2">The sequence shown here is derived from an EMBL/GenBank/DDBJ whole genome shotgun (WGS) entry which is preliminary data.</text>
</comment>
<dbReference type="InterPro" id="IPR025714">
    <property type="entry name" value="Methyltranfer_dom"/>
</dbReference>
<keyword evidence="2" id="KW-0808">Transferase</keyword>
<accession>A0A2T0LVJ2</accession>